<dbReference type="RefSeq" id="WP_160331433.1">
    <property type="nucleotide sequence ID" value="NZ_JABWTQ010000007.1"/>
</dbReference>
<keyword evidence="2" id="KW-1185">Reference proteome</keyword>
<gene>
    <name evidence="1" type="ORF">B4102_0485</name>
</gene>
<name>A0A150L6B0_9BACI</name>
<sequence>MLFRKLLLIEEVFCFEQQIKLEEIERFSKDVMPIVKQRRGAFTHV</sequence>
<dbReference type="PATRIC" id="fig|46224.3.peg.2703"/>
<organism evidence="1 2">
    <name type="scientific">Heyndrickxia sporothermodurans</name>
    <dbReference type="NCBI Taxonomy" id="46224"/>
    <lineage>
        <taxon>Bacteria</taxon>
        <taxon>Bacillati</taxon>
        <taxon>Bacillota</taxon>
        <taxon>Bacilli</taxon>
        <taxon>Bacillales</taxon>
        <taxon>Bacillaceae</taxon>
        <taxon>Heyndrickxia</taxon>
    </lineage>
</organism>
<dbReference type="Proteomes" id="UP000075666">
    <property type="component" value="Unassembled WGS sequence"/>
</dbReference>
<reference evidence="1 2" key="1">
    <citation type="submission" date="2016-01" db="EMBL/GenBank/DDBJ databases">
        <title>Genome Sequences of Twelve Sporeforming Bacillus Species Isolated from Foods.</title>
        <authorList>
            <person name="Berendsen E.M."/>
            <person name="Wells-Bennik M.H."/>
            <person name="Krawcyk A.O."/>
            <person name="De Jong A."/>
            <person name="Holsappel S."/>
            <person name="Eijlander R.T."/>
            <person name="Kuipers O.P."/>
        </authorList>
    </citation>
    <scope>NUCLEOTIDE SEQUENCE [LARGE SCALE GENOMIC DNA]</scope>
    <source>
        <strain evidence="1 2">B4102</strain>
    </source>
</reference>
<dbReference type="EMBL" id="LQYN01000039">
    <property type="protein sequence ID" value="KYD07851.1"/>
    <property type="molecule type" value="Genomic_DNA"/>
</dbReference>
<protein>
    <submittedName>
        <fullName evidence="1">Uncharacterized protein</fullName>
    </submittedName>
</protein>
<accession>A0A150L6B0</accession>
<dbReference type="AlphaFoldDB" id="A0A150L6B0"/>
<comment type="caution">
    <text evidence="1">The sequence shown here is derived from an EMBL/GenBank/DDBJ whole genome shotgun (WGS) entry which is preliminary data.</text>
</comment>
<dbReference type="STRING" id="46224.B4102_0485"/>
<evidence type="ECO:0000313" key="1">
    <source>
        <dbReference type="EMBL" id="KYD07851.1"/>
    </source>
</evidence>
<evidence type="ECO:0000313" key="2">
    <source>
        <dbReference type="Proteomes" id="UP000075666"/>
    </source>
</evidence>
<proteinExistence type="predicted"/>